<dbReference type="RefSeq" id="WP_082439963.1">
    <property type="nucleotide sequence ID" value="NZ_CYHE01000002.1"/>
</dbReference>
<reference evidence="16" key="1">
    <citation type="submission" date="2015-08" db="EMBL/GenBank/DDBJ databases">
        <authorList>
            <person name="Varghese N."/>
        </authorList>
    </citation>
    <scope>NUCLEOTIDE SEQUENCE [LARGE SCALE GENOMIC DNA]</scope>
    <source>
        <strain evidence="16">DSM 23407</strain>
    </source>
</reference>
<protein>
    <recommendedName>
        <fullName evidence="3 12">Pyruvate kinase</fullName>
        <ecNumber evidence="3 12">2.7.1.40</ecNumber>
    </recommendedName>
</protein>
<comment type="pathway">
    <text evidence="1 12">Carbohydrate degradation; glycolysis; pyruvate from D-glyceraldehyde 3-phosphate: step 5/5.</text>
</comment>
<evidence type="ECO:0000256" key="4">
    <source>
        <dbReference type="ARBA" id="ARBA00022679"/>
    </source>
</evidence>
<keyword evidence="8" id="KW-0067">ATP-binding</keyword>
<dbReference type="PANTHER" id="PTHR11817">
    <property type="entry name" value="PYRUVATE KINASE"/>
    <property type="match status" value="1"/>
</dbReference>
<feature type="region of interest" description="Disordered" evidence="13">
    <location>
        <begin position="1"/>
        <end position="45"/>
    </location>
</feature>
<dbReference type="PRINTS" id="PR01050">
    <property type="entry name" value="PYRUVTKNASE"/>
</dbReference>
<evidence type="ECO:0000256" key="2">
    <source>
        <dbReference type="ARBA" id="ARBA00008663"/>
    </source>
</evidence>
<dbReference type="GO" id="GO:0030955">
    <property type="term" value="F:potassium ion binding"/>
    <property type="evidence" value="ECO:0007669"/>
    <property type="project" value="InterPro"/>
</dbReference>
<dbReference type="InterPro" id="IPR015813">
    <property type="entry name" value="Pyrv/PenolPyrv_kinase-like_dom"/>
</dbReference>
<dbReference type="InterPro" id="IPR015793">
    <property type="entry name" value="Pyrv_Knase_brl"/>
</dbReference>
<gene>
    <name evidence="15" type="ORF">Ga0061067_10282</name>
</gene>
<evidence type="ECO:0000313" key="16">
    <source>
        <dbReference type="Proteomes" id="UP000183900"/>
    </source>
</evidence>
<keyword evidence="10 12" id="KW-0324">Glycolysis</keyword>
<dbReference type="GO" id="GO:0016301">
    <property type="term" value="F:kinase activity"/>
    <property type="evidence" value="ECO:0007669"/>
    <property type="project" value="UniProtKB-KW"/>
</dbReference>
<keyword evidence="4 12" id="KW-0808">Transferase</keyword>
<keyword evidence="6" id="KW-0547">Nucleotide-binding</keyword>
<feature type="domain" description="Pyruvate kinase barrel" evidence="14">
    <location>
        <begin position="182"/>
        <end position="502"/>
    </location>
</feature>
<dbReference type="SUPFAM" id="SSF51621">
    <property type="entry name" value="Phosphoenolpyruvate/pyruvate domain"/>
    <property type="match status" value="1"/>
</dbReference>
<evidence type="ECO:0000256" key="5">
    <source>
        <dbReference type="ARBA" id="ARBA00022723"/>
    </source>
</evidence>
<dbReference type="GO" id="GO:0000287">
    <property type="term" value="F:magnesium ion binding"/>
    <property type="evidence" value="ECO:0007669"/>
    <property type="project" value="InterPro"/>
</dbReference>
<keyword evidence="7 12" id="KW-0418">Kinase</keyword>
<evidence type="ECO:0000313" key="15">
    <source>
        <dbReference type="EMBL" id="CUA92709.1"/>
    </source>
</evidence>
<dbReference type="AlphaFoldDB" id="A0A0K6HPA9"/>
<comment type="catalytic activity">
    <reaction evidence="12">
        <text>pyruvate + ATP = phosphoenolpyruvate + ADP + H(+)</text>
        <dbReference type="Rhea" id="RHEA:18157"/>
        <dbReference type="ChEBI" id="CHEBI:15361"/>
        <dbReference type="ChEBI" id="CHEBI:15378"/>
        <dbReference type="ChEBI" id="CHEBI:30616"/>
        <dbReference type="ChEBI" id="CHEBI:58702"/>
        <dbReference type="ChEBI" id="CHEBI:456216"/>
        <dbReference type="EC" id="2.7.1.40"/>
    </reaction>
</comment>
<evidence type="ECO:0000256" key="10">
    <source>
        <dbReference type="ARBA" id="ARBA00023152"/>
    </source>
</evidence>
<evidence type="ECO:0000256" key="6">
    <source>
        <dbReference type="ARBA" id="ARBA00022741"/>
    </source>
</evidence>
<dbReference type="GO" id="GO:0004743">
    <property type="term" value="F:pyruvate kinase activity"/>
    <property type="evidence" value="ECO:0007669"/>
    <property type="project" value="UniProtKB-EC"/>
</dbReference>
<dbReference type="UniPathway" id="UPA00109">
    <property type="reaction ID" value="UER00188"/>
</dbReference>
<keyword evidence="11 15" id="KW-0670">Pyruvate</keyword>
<dbReference type="EC" id="2.7.1.40" evidence="3 12"/>
<dbReference type="Proteomes" id="UP000183900">
    <property type="component" value="Unassembled WGS sequence"/>
</dbReference>
<dbReference type="SUPFAM" id="SSF50800">
    <property type="entry name" value="PK beta-barrel domain-like"/>
    <property type="match status" value="1"/>
</dbReference>
<evidence type="ECO:0000256" key="12">
    <source>
        <dbReference type="RuleBase" id="RU000504"/>
    </source>
</evidence>
<dbReference type="InterPro" id="IPR040442">
    <property type="entry name" value="Pyrv_kinase-like_dom_sf"/>
</dbReference>
<evidence type="ECO:0000256" key="3">
    <source>
        <dbReference type="ARBA" id="ARBA00012142"/>
    </source>
</evidence>
<evidence type="ECO:0000256" key="7">
    <source>
        <dbReference type="ARBA" id="ARBA00022777"/>
    </source>
</evidence>
<keyword evidence="5" id="KW-0479">Metal-binding</keyword>
<keyword evidence="9 12" id="KW-0460">Magnesium</keyword>
<sequence length="538" mass="57605">MDEHDMTAVKSAADAKPATARKNPARTRKPAASKPKAPEGTVPPADPALVELQADVAQLAASVAADGAALATRLGGWVETPDFAPSAANLSHYLALRHRDLRLLQRRLMAAGLSSLGRAESRVMPTLHAVERLLGAVTGQGLAASASSAAQVEHFFAGEERIRQRADALLGALQETRPTRLLVTVPGEAAGDPAFFTELANLGVEAVRINCAHDAESTWASMIAHVEAAAHASGRRMKVMMDLPGPKIRTGALKTGKNGSRVFPESELAVVRSGHLDAAPRKLPATECELGQALEAAEPGHRVFIDDGKLAATVLSAQDWGLVLGIDTGPEIEGYKLKPGKGINFPDSDVLVPALTADDRDLLPFVARHADGVEFSFVQTPEDVEELQAALARERLEDWRSIGLVLKIKTRRAVRNLPDMLVRAAGRQPTAVLIARGDLAVEIGFARLAEMQEEILWLCEAAHVPVIWATQVMESLMKTGIASRGEMTDAAMAARAECIMLNKGPHLFRGIAVLEGLLTRMGGHMHKKAHLLRSLQSW</sequence>
<evidence type="ECO:0000256" key="11">
    <source>
        <dbReference type="ARBA" id="ARBA00023317"/>
    </source>
</evidence>
<keyword evidence="16" id="KW-1185">Reference proteome</keyword>
<comment type="similarity">
    <text evidence="2 12">Belongs to the pyruvate kinase family.</text>
</comment>
<evidence type="ECO:0000256" key="1">
    <source>
        <dbReference type="ARBA" id="ARBA00004997"/>
    </source>
</evidence>
<dbReference type="Gene3D" id="3.20.20.60">
    <property type="entry name" value="Phosphoenolpyruvate-binding domains"/>
    <property type="match status" value="1"/>
</dbReference>
<proteinExistence type="inferred from homology"/>
<dbReference type="InterPro" id="IPR001697">
    <property type="entry name" value="Pyr_Knase"/>
</dbReference>
<name>A0A0K6HPA9_9HYPH</name>
<dbReference type="InterPro" id="IPR011037">
    <property type="entry name" value="Pyrv_Knase-like_insert_dom_sf"/>
</dbReference>
<dbReference type="Gene3D" id="2.40.33.10">
    <property type="entry name" value="PK beta-barrel domain-like"/>
    <property type="match status" value="1"/>
</dbReference>
<dbReference type="InterPro" id="IPR015806">
    <property type="entry name" value="Pyrv_Knase_insert_dom_sf"/>
</dbReference>
<evidence type="ECO:0000259" key="14">
    <source>
        <dbReference type="Pfam" id="PF00224"/>
    </source>
</evidence>
<dbReference type="GO" id="GO:0005524">
    <property type="term" value="F:ATP binding"/>
    <property type="evidence" value="ECO:0007669"/>
    <property type="project" value="UniProtKB-KW"/>
</dbReference>
<organism evidence="15 16">
    <name type="scientific">Pannonibacter indicus</name>
    <dbReference type="NCBI Taxonomy" id="466044"/>
    <lineage>
        <taxon>Bacteria</taxon>
        <taxon>Pseudomonadati</taxon>
        <taxon>Pseudomonadota</taxon>
        <taxon>Alphaproteobacteria</taxon>
        <taxon>Hyphomicrobiales</taxon>
        <taxon>Stappiaceae</taxon>
        <taxon>Pannonibacter</taxon>
    </lineage>
</organism>
<evidence type="ECO:0000256" key="9">
    <source>
        <dbReference type="ARBA" id="ARBA00022842"/>
    </source>
</evidence>
<dbReference type="Pfam" id="PF00224">
    <property type="entry name" value="PK"/>
    <property type="match status" value="1"/>
</dbReference>
<accession>A0A0K6HPA9</accession>
<evidence type="ECO:0000256" key="8">
    <source>
        <dbReference type="ARBA" id="ARBA00022840"/>
    </source>
</evidence>
<evidence type="ECO:0000256" key="13">
    <source>
        <dbReference type="SAM" id="MobiDB-lite"/>
    </source>
</evidence>
<dbReference type="OrthoDB" id="9812123at2"/>
<dbReference type="EMBL" id="CYHE01000002">
    <property type="protein sequence ID" value="CUA92709.1"/>
    <property type="molecule type" value="Genomic_DNA"/>
</dbReference>